<dbReference type="AlphaFoldDB" id="A0A1F4WC35"/>
<reference evidence="2 3" key="1">
    <citation type="journal article" date="2016" name="Nat. Commun.">
        <title>Thousands of microbial genomes shed light on interconnected biogeochemical processes in an aquifer system.</title>
        <authorList>
            <person name="Anantharaman K."/>
            <person name="Brown C.T."/>
            <person name="Hug L.A."/>
            <person name="Sharon I."/>
            <person name="Castelle C.J."/>
            <person name="Probst A.J."/>
            <person name="Thomas B.C."/>
            <person name="Singh A."/>
            <person name="Wilkins M.J."/>
            <person name="Karaoz U."/>
            <person name="Brodie E.L."/>
            <person name="Williams K.H."/>
            <person name="Hubbard S.S."/>
            <person name="Banfield J.F."/>
        </authorList>
    </citation>
    <scope>NUCLEOTIDE SEQUENCE [LARGE SCALE GENOMIC DNA]</scope>
</reference>
<name>A0A1F4WC35_UNCKA</name>
<evidence type="ECO:0000313" key="3">
    <source>
        <dbReference type="Proteomes" id="UP000176492"/>
    </source>
</evidence>
<evidence type="ECO:0000313" key="2">
    <source>
        <dbReference type="EMBL" id="OGC66972.1"/>
    </source>
</evidence>
<dbReference type="EMBL" id="MEVM01000114">
    <property type="protein sequence ID" value="OGC66972.1"/>
    <property type="molecule type" value="Genomic_DNA"/>
</dbReference>
<dbReference type="SUPFAM" id="SSF52141">
    <property type="entry name" value="Uracil-DNA glycosylase-like"/>
    <property type="match status" value="1"/>
</dbReference>
<proteinExistence type="predicted"/>
<dbReference type="Proteomes" id="UP000176492">
    <property type="component" value="Unassembled WGS sequence"/>
</dbReference>
<sequence>MSRDINLLWEQVHKLHHRHFPDHFLAPILGGGQTKNPRIMFVFINPTARNISSDPNWKGPRFPFIGTKQIWRIFHRAGFLTDSLISRIEKNSRWSVEFAKELESFLQAQGLYLTNLVKWTGPDGSLPDRNKIDLFRPLLVREIEIVAPKYVVTFGSLPFKYLTGKTIKLGDYYDQVVRHGLQSEEVQVGSAKTKVIPCYFPVGRGNPRRATEILKLVNLLN</sequence>
<protein>
    <recommendedName>
        <fullName evidence="1">Uracil-DNA glycosylase-like domain-containing protein</fullName>
    </recommendedName>
</protein>
<dbReference type="Pfam" id="PF03167">
    <property type="entry name" value="UDG"/>
    <property type="match status" value="1"/>
</dbReference>
<dbReference type="InterPro" id="IPR005122">
    <property type="entry name" value="Uracil-DNA_glycosylase-like"/>
</dbReference>
<organism evidence="2 3">
    <name type="scientific">candidate division WWE3 bacterium RIFCSPLOWO2_02_FULL_53_10</name>
    <dbReference type="NCBI Taxonomy" id="1802629"/>
    <lineage>
        <taxon>Bacteria</taxon>
        <taxon>Katanobacteria</taxon>
    </lineage>
</organism>
<accession>A0A1F4WC35</accession>
<gene>
    <name evidence="2" type="ORF">A3J33_02825</name>
</gene>
<dbReference type="InterPro" id="IPR036895">
    <property type="entry name" value="Uracil-DNA_glycosylase-like_sf"/>
</dbReference>
<dbReference type="Gene3D" id="3.40.470.10">
    <property type="entry name" value="Uracil-DNA glycosylase-like domain"/>
    <property type="match status" value="1"/>
</dbReference>
<evidence type="ECO:0000259" key="1">
    <source>
        <dbReference type="Pfam" id="PF03167"/>
    </source>
</evidence>
<feature type="domain" description="Uracil-DNA glycosylase-like" evidence="1">
    <location>
        <begin position="32"/>
        <end position="205"/>
    </location>
</feature>
<comment type="caution">
    <text evidence="2">The sequence shown here is derived from an EMBL/GenBank/DDBJ whole genome shotgun (WGS) entry which is preliminary data.</text>
</comment>